<reference evidence="10 11" key="1">
    <citation type="submission" date="2019-07" db="EMBL/GenBank/DDBJ databases">
        <title>Rhodococcus cavernicolus sp. nov., isolated from a cave.</title>
        <authorList>
            <person name="Lee S.D."/>
        </authorList>
    </citation>
    <scope>NUCLEOTIDE SEQUENCE [LARGE SCALE GENOMIC DNA]</scope>
    <source>
        <strain evidence="10 11">C1-24</strain>
    </source>
</reference>
<feature type="transmembrane region" description="Helical" evidence="8">
    <location>
        <begin position="181"/>
        <end position="199"/>
    </location>
</feature>
<keyword evidence="7 8" id="KW-0472">Membrane</keyword>
<dbReference type="Pfam" id="PF13231">
    <property type="entry name" value="PMT_2"/>
    <property type="match status" value="1"/>
</dbReference>
<dbReference type="AlphaFoldDB" id="A0A5A7SF57"/>
<feature type="transmembrane region" description="Helical" evidence="8">
    <location>
        <begin position="62"/>
        <end position="82"/>
    </location>
</feature>
<keyword evidence="3" id="KW-0328">Glycosyltransferase</keyword>
<sequence>MSAAGLLAVVLTASSGRYGYHRDELYFLASSKHLAWGYVDQPPLTPLLVRAMTVMDDRSLPLLRVPATLAAVGVVVVTALMAREFGGGRRAQLIASFAVVASAVVLGAGHLMGTTIFDLLVWATLCLLVIRLCDGRDPRWWLAVGAIVGIGLQNKTLVVFVVAALLVGILSVGPRRVLRTWWLAAGIVIALGIWAPNLWCQASNGWPQLEMSRSIAAGVSGTSSSRAEFVITQLGLIGPLLIPVWIAGLWWLFRSPSSKRWRALGIAYPILFVVYFGVGGKAYYLAGLYPVLLAAGALVVSSWSGRGRARVRLAVVAIAVTSNAVIAAVLFLPVVAPSRLPGSVITAVNYDAGETVGWPEYVSQVATVRDSLPDDDRGSVAILTANYGEAGAVERFGGRYGLPLPQSVHNAYWSWGPPSDAAAAVITVGFQRNELRDVFARVDDAGRLHNAIGLNNDEQGASIFVCRGPLEPWSQLWPKIRRLG</sequence>
<feature type="transmembrane region" description="Helical" evidence="8">
    <location>
        <begin position="313"/>
        <end position="336"/>
    </location>
</feature>
<evidence type="ECO:0000256" key="7">
    <source>
        <dbReference type="ARBA" id="ARBA00023136"/>
    </source>
</evidence>
<feature type="transmembrane region" description="Helical" evidence="8">
    <location>
        <begin position="260"/>
        <end position="277"/>
    </location>
</feature>
<feature type="transmembrane region" description="Helical" evidence="8">
    <location>
        <begin position="230"/>
        <end position="253"/>
    </location>
</feature>
<protein>
    <submittedName>
        <fullName evidence="10">Glycosyltransferase family 39 protein</fullName>
    </submittedName>
</protein>
<feature type="transmembrane region" description="Helical" evidence="8">
    <location>
        <begin position="140"/>
        <end position="169"/>
    </location>
</feature>
<proteinExistence type="predicted"/>
<keyword evidence="4 10" id="KW-0808">Transferase</keyword>
<comment type="subcellular location">
    <subcellularLocation>
        <location evidence="1">Cell membrane</location>
        <topology evidence="1">Multi-pass membrane protein</topology>
    </subcellularLocation>
</comment>
<evidence type="ECO:0000256" key="5">
    <source>
        <dbReference type="ARBA" id="ARBA00022692"/>
    </source>
</evidence>
<dbReference type="GO" id="GO:0016763">
    <property type="term" value="F:pentosyltransferase activity"/>
    <property type="evidence" value="ECO:0007669"/>
    <property type="project" value="TreeGrafter"/>
</dbReference>
<dbReference type="Proteomes" id="UP000322244">
    <property type="component" value="Unassembled WGS sequence"/>
</dbReference>
<dbReference type="InterPro" id="IPR050297">
    <property type="entry name" value="LipidA_mod_glycosyltrf_83"/>
</dbReference>
<organism evidence="10 11">
    <name type="scientific">Antrihabitans cavernicola</name>
    <dbReference type="NCBI Taxonomy" id="2495913"/>
    <lineage>
        <taxon>Bacteria</taxon>
        <taxon>Bacillati</taxon>
        <taxon>Actinomycetota</taxon>
        <taxon>Actinomycetes</taxon>
        <taxon>Mycobacteriales</taxon>
        <taxon>Nocardiaceae</taxon>
        <taxon>Antrihabitans</taxon>
    </lineage>
</organism>
<dbReference type="GO" id="GO:0009103">
    <property type="term" value="P:lipopolysaccharide biosynthetic process"/>
    <property type="evidence" value="ECO:0007669"/>
    <property type="project" value="UniProtKB-ARBA"/>
</dbReference>
<keyword evidence="2" id="KW-1003">Cell membrane</keyword>
<dbReference type="GO" id="GO:0005886">
    <property type="term" value="C:plasma membrane"/>
    <property type="evidence" value="ECO:0007669"/>
    <property type="project" value="UniProtKB-SubCell"/>
</dbReference>
<name>A0A5A7SF57_9NOCA</name>
<feature type="transmembrane region" description="Helical" evidence="8">
    <location>
        <begin position="94"/>
        <end position="120"/>
    </location>
</feature>
<evidence type="ECO:0000256" key="4">
    <source>
        <dbReference type="ARBA" id="ARBA00022679"/>
    </source>
</evidence>
<evidence type="ECO:0000259" key="9">
    <source>
        <dbReference type="Pfam" id="PF13231"/>
    </source>
</evidence>
<gene>
    <name evidence="10" type="ORF">FOY51_05760</name>
</gene>
<keyword evidence="11" id="KW-1185">Reference proteome</keyword>
<dbReference type="InterPro" id="IPR038731">
    <property type="entry name" value="RgtA/B/C-like"/>
</dbReference>
<evidence type="ECO:0000256" key="2">
    <source>
        <dbReference type="ARBA" id="ARBA00022475"/>
    </source>
</evidence>
<keyword evidence="5 8" id="KW-0812">Transmembrane</keyword>
<dbReference type="PANTHER" id="PTHR33908:SF11">
    <property type="entry name" value="MEMBRANE PROTEIN"/>
    <property type="match status" value="1"/>
</dbReference>
<evidence type="ECO:0000256" key="1">
    <source>
        <dbReference type="ARBA" id="ARBA00004651"/>
    </source>
</evidence>
<comment type="caution">
    <text evidence="10">The sequence shown here is derived from an EMBL/GenBank/DDBJ whole genome shotgun (WGS) entry which is preliminary data.</text>
</comment>
<feature type="domain" description="Glycosyltransferase RgtA/B/C/D-like" evidence="9">
    <location>
        <begin position="40"/>
        <end position="199"/>
    </location>
</feature>
<accession>A0A5A7SF57</accession>
<dbReference type="OrthoDB" id="5166595at2"/>
<dbReference type="EMBL" id="VLNY01000002">
    <property type="protein sequence ID" value="KAA0024069.1"/>
    <property type="molecule type" value="Genomic_DNA"/>
</dbReference>
<evidence type="ECO:0000313" key="10">
    <source>
        <dbReference type="EMBL" id="KAA0024069.1"/>
    </source>
</evidence>
<evidence type="ECO:0000256" key="3">
    <source>
        <dbReference type="ARBA" id="ARBA00022676"/>
    </source>
</evidence>
<keyword evidence="6 8" id="KW-1133">Transmembrane helix</keyword>
<feature type="transmembrane region" description="Helical" evidence="8">
    <location>
        <begin position="283"/>
        <end position="301"/>
    </location>
</feature>
<evidence type="ECO:0000256" key="8">
    <source>
        <dbReference type="SAM" id="Phobius"/>
    </source>
</evidence>
<dbReference type="PANTHER" id="PTHR33908">
    <property type="entry name" value="MANNOSYLTRANSFERASE YKCB-RELATED"/>
    <property type="match status" value="1"/>
</dbReference>
<evidence type="ECO:0000256" key="6">
    <source>
        <dbReference type="ARBA" id="ARBA00022989"/>
    </source>
</evidence>
<evidence type="ECO:0000313" key="11">
    <source>
        <dbReference type="Proteomes" id="UP000322244"/>
    </source>
</evidence>